<dbReference type="Gene3D" id="3.90.70.10">
    <property type="entry name" value="Cysteine proteinases"/>
    <property type="match status" value="1"/>
</dbReference>
<dbReference type="GO" id="GO:0005829">
    <property type="term" value="C:cytosol"/>
    <property type="evidence" value="ECO:0007669"/>
    <property type="project" value="TreeGrafter"/>
</dbReference>
<protein>
    <recommendedName>
        <fullName evidence="3">USP domain-containing protein</fullName>
    </recommendedName>
</protein>
<dbReference type="InterPro" id="IPR038765">
    <property type="entry name" value="Papain-like_cys_pep_sf"/>
</dbReference>
<organism evidence="1 2">
    <name type="scientific">Ooceraea biroi</name>
    <name type="common">Clonal raider ant</name>
    <name type="synonym">Cerapachys biroi</name>
    <dbReference type="NCBI Taxonomy" id="2015173"/>
    <lineage>
        <taxon>Eukaryota</taxon>
        <taxon>Metazoa</taxon>
        <taxon>Ecdysozoa</taxon>
        <taxon>Arthropoda</taxon>
        <taxon>Hexapoda</taxon>
        <taxon>Insecta</taxon>
        <taxon>Pterygota</taxon>
        <taxon>Neoptera</taxon>
        <taxon>Endopterygota</taxon>
        <taxon>Hymenoptera</taxon>
        <taxon>Apocrita</taxon>
        <taxon>Aculeata</taxon>
        <taxon>Formicoidea</taxon>
        <taxon>Formicidae</taxon>
        <taxon>Dorylinae</taxon>
        <taxon>Ooceraea</taxon>
    </lineage>
</organism>
<sequence length="194" mass="22243">MSASIHVNVSAYRLYKLFVDLQDVLGHYQILSTSVDIPTFLGFVRDVESAHEVKNYVRLYLGDTKQSTEFDKQFLEKRSKWRSAQRSQAQADDLCKPALAVNPNAPAQFQEVKEPGIHIFIELDIRPNLQSNSLSCMLDRLPTTLGLQCDENTIEYRLIGVIDYTSGHYIAYCLRSNGFWQMYDDLRTSVVLKL</sequence>
<name>A0A3L8DTS5_OOCBI</name>
<gene>
    <name evidence="1" type="ORF">DMN91_003768</name>
</gene>
<dbReference type="PANTHER" id="PTHR14445:SF36">
    <property type="entry name" value="FI03272P-RELATED"/>
    <property type="match status" value="1"/>
</dbReference>
<dbReference type="EMBL" id="QOIP01000004">
    <property type="protein sequence ID" value="RLU23563.1"/>
    <property type="molecule type" value="Genomic_DNA"/>
</dbReference>
<dbReference type="PANTHER" id="PTHR14445">
    <property type="entry name" value="GRB10 INTERACTING GYF PROTEIN"/>
    <property type="match status" value="1"/>
</dbReference>
<dbReference type="InterPro" id="IPR051640">
    <property type="entry name" value="GRB10-interact_GYF"/>
</dbReference>
<accession>A0A3L8DTS5</accession>
<dbReference type="OrthoDB" id="48509at2759"/>
<dbReference type="SUPFAM" id="SSF54001">
    <property type="entry name" value="Cysteine proteinases"/>
    <property type="match status" value="1"/>
</dbReference>
<evidence type="ECO:0000313" key="2">
    <source>
        <dbReference type="Proteomes" id="UP000279307"/>
    </source>
</evidence>
<dbReference type="AlphaFoldDB" id="A0A3L8DTS5"/>
<reference evidence="1 2" key="1">
    <citation type="journal article" date="2018" name="Genome Res.">
        <title>The genomic architecture and molecular evolution of ant odorant receptors.</title>
        <authorList>
            <person name="McKenzie S.K."/>
            <person name="Kronauer D.J.C."/>
        </authorList>
    </citation>
    <scope>NUCLEOTIDE SEQUENCE [LARGE SCALE GENOMIC DNA]</scope>
    <source>
        <strain evidence="1">Clonal line C1</strain>
    </source>
</reference>
<proteinExistence type="predicted"/>
<evidence type="ECO:0008006" key="3">
    <source>
        <dbReference type="Google" id="ProtNLM"/>
    </source>
</evidence>
<dbReference type="Proteomes" id="UP000279307">
    <property type="component" value="Chromosome 4"/>
</dbReference>
<comment type="caution">
    <text evidence="1">The sequence shown here is derived from an EMBL/GenBank/DDBJ whole genome shotgun (WGS) entry which is preliminary data.</text>
</comment>
<evidence type="ECO:0000313" key="1">
    <source>
        <dbReference type="EMBL" id="RLU23563.1"/>
    </source>
</evidence>